<dbReference type="InterPro" id="IPR028612">
    <property type="entry name" value="Topoisom_1_IA"/>
</dbReference>
<comment type="subunit">
    <text evidence="11">Monomer.</text>
</comment>
<protein>
    <recommendedName>
        <fullName evidence="11">DNA topoisomerase 1</fullName>
        <ecNumber evidence="11">5.6.2.1</ecNumber>
    </recommendedName>
    <alternativeName>
        <fullName evidence="11">DNA topoisomerase I</fullName>
    </alternativeName>
</protein>
<feature type="site" description="Interaction with DNA" evidence="11">
    <location>
        <position position="507"/>
    </location>
</feature>
<dbReference type="PROSITE" id="PS00396">
    <property type="entry name" value="TOPO_IA_1"/>
    <property type="match status" value="1"/>
</dbReference>
<feature type="domain" description="Topo IA-type catalytic" evidence="13">
    <location>
        <begin position="158"/>
        <end position="575"/>
    </location>
</feature>
<proteinExistence type="inferred from homology"/>
<dbReference type="Pfam" id="PF01131">
    <property type="entry name" value="Topoisom_bac"/>
    <property type="match status" value="1"/>
</dbReference>
<dbReference type="Gene3D" id="1.10.290.10">
    <property type="entry name" value="Topoisomerase I, domain 4"/>
    <property type="match status" value="1"/>
</dbReference>
<dbReference type="Pfam" id="PF01396">
    <property type="entry name" value="Zn_ribbon_Top1"/>
    <property type="match status" value="2"/>
</dbReference>
<organism evidence="14 15">
    <name type="scientific">Candidatus Erwinia haradaeae</name>
    <dbReference type="NCBI Taxonomy" id="1922217"/>
    <lineage>
        <taxon>Bacteria</taxon>
        <taxon>Pseudomonadati</taxon>
        <taxon>Pseudomonadota</taxon>
        <taxon>Gammaproteobacteria</taxon>
        <taxon>Enterobacterales</taxon>
        <taxon>Erwiniaceae</taxon>
        <taxon>Erwinia</taxon>
    </lineage>
</organism>
<dbReference type="InterPro" id="IPR013826">
    <property type="entry name" value="Topo_IA_cen_sub3"/>
</dbReference>
<dbReference type="CDD" id="cd00186">
    <property type="entry name" value="TOP1Ac"/>
    <property type="match status" value="1"/>
</dbReference>
<dbReference type="Gene3D" id="3.30.65.10">
    <property type="entry name" value="Bacterial Topoisomerase I, domain 1"/>
    <property type="match status" value="3"/>
</dbReference>
<accession>A0A451CZP7</accession>
<dbReference type="RefSeq" id="WP_157991979.1">
    <property type="nucleotide sequence ID" value="NZ_LR217698.1"/>
</dbReference>
<dbReference type="EMBL" id="LR217698">
    <property type="protein sequence ID" value="VFP78663.1"/>
    <property type="molecule type" value="Genomic_DNA"/>
</dbReference>
<dbReference type="InterPro" id="IPR023406">
    <property type="entry name" value="Topo_IA_AS"/>
</dbReference>
<dbReference type="InterPro" id="IPR023405">
    <property type="entry name" value="Topo_IA_core_domain"/>
</dbReference>
<evidence type="ECO:0000256" key="11">
    <source>
        <dbReference type="HAMAP-Rule" id="MF_00952"/>
    </source>
</evidence>
<dbReference type="NCBIfam" id="TIGR01051">
    <property type="entry name" value="topA_bact"/>
    <property type="match status" value="1"/>
</dbReference>
<feature type="site" description="Interaction with DNA" evidence="11">
    <location>
        <position position="172"/>
    </location>
</feature>
<dbReference type="CDD" id="cd03363">
    <property type="entry name" value="TOPRIM_TopoIA_TopoI"/>
    <property type="match status" value="1"/>
</dbReference>
<dbReference type="SMART" id="SM00436">
    <property type="entry name" value="TOP1Bc"/>
    <property type="match status" value="1"/>
</dbReference>
<keyword evidence="10 11" id="KW-0413">Isomerase</keyword>
<dbReference type="FunFam" id="3.30.65.10:FF:000002">
    <property type="entry name" value="DNA topoisomerase 1"/>
    <property type="match status" value="1"/>
</dbReference>
<evidence type="ECO:0000313" key="14">
    <source>
        <dbReference type="EMBL" id="VFP78663.1"/>
    </source>
</evidence>
<dbReference type="InterPro" id="IPR003601">
    <property type="entry name" value="Topo_IA_2"/>
</dbReference>
<dbReference type="Gene3D" id="1.10.460.10">
    <property type="entry name" value="Topoisomerase I, domain 2"/>
    <property type="match status" value="1"/>
</dbReference>
<keyword evidence="7" id="KW-0460">Magnesium</keyword>
<dbReference type="Pfam" id="PF08272">
    <property type="entry name" value="Zn_Ribbon_Topo"/>
    <property type="match status" value="2"/>
</dbReference>
<keyword evidence="9 11" id="KW-0238">DNA-binding</keyword>
<evidence type="ECO:0000259" key="13">
    <source>
        <dbReference type="PROSITE" id="PS52039"/>
    </source>
</evidence>
<evidence type="ECO:0000256" key="1">
    <source>
        <dbReference type="ARBA" id="ARBA00000213"/>
    </source>
</evidence>
<dbReference type="SUPFAM" id="SSF57783">
    <property type="entry name" value="Zinc beta-ribbon"/>
    <property type="match status" value="4"/>
</dbReference>
<dbReference type="Pfam" id="PF01751">
    <property type="entry name" value="Toprim"/>
    <property type="match status" value="1"/>
</dbReference>
<dbReference type="InterPro" id="IPR013498">
    <property type="entry name" value="Topo_IA_Znf"/>
</dbReference>
<dbReference type="InterPro" id="IPR049330">
    <property type="entry name" value="TOP1_Znf"/>
</dbReference>
<dbReference type="InterPro" id="IPR000380">
    <property type="entry name" value="Topo_IA"/>
</dbReference>
<evidence type="ECO:0000256" key="6">
    <source>
        <dbReference type="ARBA" id="ARBA00022833"/>
    </source>
</evidence>
<feature type="site" description="Interaction with DNA" evidence="11">
    <location>
        <position position="168"/>
    </location>
</feature>
<comment type="similarity">
    <text evidence="2 11">Belongs to the type IA topoisomerase family.</text>
</comment>
<keyword evidence="8 11" id="KW-0799">Topoisomerase</keyword>
<dbReference type="InterPro" id="IPR034149">
    <property type="entry name" value="TOPRIM_TopoI"/>
</dbReference>
<feature type="site" description="Interaction with DNA" evidence="11">
    <location>
        <position position="33"/>
    </location>
</feature>
<dbReference type="InterPro" id="IPR013824">
    <property type="entry name" value="Topo_IA_cen_sub1"/>
</dbReference>
<dbReference type="EC" id="5.6.2.1" evidence="11"/>
<evidence type="ECO:0000256" key="3">
    <source>
        <dbReference type="ARBA" id="ARBA00022723"/>
    </source>
</evidence>
<dbReference type="HAMAP" id="MF_00952">
    <property type="entry name" value="Topoisom_1_prok"/>
    <property type="match status" value="1"/>
</dbReference>
<dbReference type="Gene3D" id="2.20.25.10">
    <property type="match status" value="1"/>
</dbReference>
<dbReference type="Gene3D" id="2.70.20.10">
    <property type="entry name" value="Topoisomerase I, domain 3"/>
    <property type="match status" value="1"/>
</dbReference>
<evidence type="ECO:0000256" key="8">
    <source>
        <dbReference type="ARBA" id="ARBA00023029"/>
    </source>
</evidence>
<evidence type="ECO:0000256" key="9">
    <source>
        <dbReference type="ARBA" id="ARBA00023125"/>
    </source>
</evidence>
<dbReference type="InterPro" id="IPR013825">
    <property type="entry name" value="Topo_IA_cen_sub2"/>
</dbReference>
<feature type="domain" description="Toprim" evidence="12">
    <location>
        <begin position="3"/>
        <end position="142"/>
    </location>
</feature>
<evidence type="ECO:0000256" key="7">
    <source>
        <dbReference type="ARBA" id="ARBA00022842"/>
    </source>
</evidence>
<dbReference type="Proteomes" id="UP000294364">
    <property type="component" value="Chromosome"/>
</dbReference>
<name>A0A451CZP7_9GAMM</name>
<evidence type="ECO:0000256" key="5">
    <source>
        <dbReference type="ARBA" id="ARBA00022771"/>
    </source>
</evidence>
<dbReference type="InterPro" id="IPR013263">
    <property type="entry name" value="TopoI_Znr_bac"/>
</dbReference>
<reference evidence="14 15" key="1">
    <citation type="submission" date="2019-02" db="EMBL/GenBank/DDBJ databases">
        <authorList>
            <person name="Manzano-Marin A."/>
            <person name="Manzano-Marin A."/>
        </authorList>
    </citation>
    <scope>NUCLEOTIDE SEQUENCE [LARGE SCALE GENOMIC DNA]</scope>
    <source>
        <strain evidence="14 15">ErCicurtihirsuta</strain>
    </source>
</reference>
<dbReference type="Gene3D" id="3.40.50.140">
    <property type="match status" value="1"/>
</dbReference>
<dbReference type="PANTHER" id="PTHR42785:SF1">
    <property type="entry name" value="DNA TOPOISOMERASE"/>
    <property type="match status" value="1"/>
</dbReference>
<dbReference type="GO" id="GO:0006265">
    <property type="term" value="P:DNA topological change"/>
    <property type="evidence" value="ECO:0007669"/>
    <property type="project" value="UniProtKB-UniRule"/>
</dbReference>
<feature type="site" description="Interaction with DNA" evidence="11">
    <location>
        <position position="169"/>
    </location>
</feature>
<dbReference type="FunFam" id="3.40.50.140:FF:000001">
    <property type="entry name" value="DNA topoisomerase 1"/>
    <property type="match status" value="1"/>
</dbReference>
<evidence type="ECO:0000256" key="2">
    <source>
        <dbReference type="ARBA" id="ARBA00009446"/>
    </source>
</evidence>
<sequence>MRKVLVIVESPAKAKTINKYLGKDYVVKSSLGHIRDLPTSRKIEKKNIYSHSGNAVNKNKNNINKSLISRMGIDPFNGWKANYRILPGKEKLVSALKILAEQSRFIYLATDLDREGEAIAWHLQEVIGGDKTRYKRIVFNEITKNSICQAFNHPSILNINRVYAQQARRFMDRIVGYMISPVLWKKIARGLSAGRVQSVAVRLVVEREREIKSFTPEEYWLLHAELSTLEGVSLRMQVTHQSRQAFSPSKESQINIALEVLKTACFKVTFCEDKRSIRNPSAPFITSTLQQASSTRLSFSVQHTMVMAQYLYEAGYITYMRTDSTNLSQDSLIMVRDYIEIVFGKQYLPQEKNLYNSAKNSHEAHEAIRPSDVKVLFSQLNDMPEDAKKLYKLIWSQFVSCQMIPAIYNTRTLIAEAANFTLKEKKRVLFFDGWTRLLSVTGECTDNKIFPIISVGSVLILQNLVPTQRFTKPPYRFSESLLVHDLEKRGIGRPSTYSSIISTIQERGYVRVENRRFYAEKIGEIVTDRLIDNFPDLMDYSFTANMEDSLDQVAHNQVEWKEVLDIFFLNFSKHLEKAEMNPEVGGMQPNKMVPTSIECPVCRSGMGIRTATTGVFLGCSSYALPAVSRCKKTINLIPDNVVFNDLENNEDKTHTFSIRRRCLLCNTIMDCYLIDYQRKLYICGQNPACNGYEIQYGEFKIQGRTDLSILCERCGSEMSMKVGRYGKYMACLNEHCKNTRKVLRNGNIAPPKLDPIPLPELLCQTSDAYFVLRQSASGIFLAANTFPRSRETRSPKVEELRLYRDRLPTNLHYLANAPVIDRDGNPSIVRFSRKNKTQFVLTEQNGKKTGWFAYFIDGRWQEVKR</sequence>
<feature type="region of interest" description="Interaction with DNA" evidence="11">
    <location>
        <begin position="192"/>
        <end position="197"/>
    </location>
</feature>
<feature type="site" description="Interaction with DNA" evidence="11">
    <location>
        <position position="177"/>
    </location>
</feature>
<feature type="active site" description="O-(5'-phospho-DNA)-tyrosine intermediate" evidence="11">
    <location>
        <position position="319"/>
    </location>
</feature>
<dbReference type="InterPro" id="IPR006171">
    <property type="entry name" value="TOPRIM_dom"/>
</dbReference>
<comment type="function">
    <text evidence="11">Releases the supercoiling and torsional tension of DNA, which is introduced during the DNA replication and transcription, by transiently cleaving and rejoining one strand of the DNA duplex. Introduces a single-strand break via transesterification at a target site in duplex DNA. The scissile phosphodiester is attacked by the catalytic tyrosine of the enzyme, resulting in the formation of a DNA-(5'-phosphotyrosyl)-enzyme intermediate and the expulsion of a 3'-OH DNA strand. The free DNA strand then undergoes passage around the unbroken strand, thus removing DNA supercoils. Finally, in the religation step, the DNA 3'-OH attacks the covalent intermediate to expel the active-site tyrosine and restore the DNA phosphodiester backbone.</text>
</comment>
<dbReference type="SUPFAM" id="SSF56712">
    <property type="entry name" value="Prokaryotic type I DNA topoisomerase"/>
    <property type="match status" value="1"/>
</dbReference>
<dbReference type="SMART" id="SM00437">
    <property type="entry name" value="TOP1Ac"/>
    <property type="match status" value="1"/>
</dbReference>
<evidence type="ECO:0000259" key="12">
    <source>
        <dbReference type="PROSITE" id="PS50880"/>
    </source>
</evidence>
<dbReference type="GO" id="GO:0003917">
    <property type="term" value="F:DNA topoisomerase type I (single strand cut, ATP-independent) activity"/>
    <property type="evidence" value="ECO:0007669"/>
    <property type="project" value="UniProtKB-UniRule"/>
</dbReference>
<dbReference type="PANTHER" id="PTHR42785">
    <property type="entry name" value="DNA TOPOISOMERASE, TYPE IA, CORE"/>
    <property type="match status" value="1"/>
</dbReference>
<keyword evidence="6" id="KW-0862">Zinc</keyword>
<dbReference type="InterPro" id="IPR003602">
    <property type="entry name" value="Topo_IA_DNA-bd_dom"/>
</dbReference>
<feature type="site" description="Interaction with DNA" evidence="11">
    <location>
        <position position="184"/>
    </location>
</feature>
<gene>
    <name evidence="11 14" type="primary">topA</name>
    <name evidence="14" type="ORF">ERCICURT3053_288</name>
</gene>
<dbReference type="PRINTS" id="PR00417">
    <property type="entry name" value="PRTPISMRASEI"/>
</dbReference>
<feature type="site" description="Interaction with DNA" evidence="11">
    <location>
        <position position="321"/>
    </location>
</feature>
<keyword evidence="4" id="KW-0677">Repeat</keyword>
<dbReference type="Pfam" id="PF21372">
    <property type="entry name" value="Zn_ribbon_bTOP1"/>
    <property type="match status" value="1"/>
</dbReference>
<dbReference type="SMART" id="SM00493">
    <property type="entry name" value="TOPRIM"/>
    <property type="match status" value="1"/>
</dbReference>
<dbReference type="GO" id="GO:0003677">
    <property type="term" value="F:DNA binding"/>
    <property type="evidence" value="ECO:0007669"/>
    <property type="project" value="UniProtKB-KW"/>
</dbReference>
<evidence type="ECO:0000256" key="4">
    <source>
        <dbReference type="ARBA" id="ARBA00022737"/>
    </source>
</evidence>
<dbReference type="PROSITE" id="PS50880">
    <property type="entry name" value="TOPRIM"/>
    <property type="match status" value="1"/>
</dbReference>
<keyword evidence="3" id="KW-0479">Metal-binding</keyword>
<dbReference type="GO" id="GO:0005694">
    <property type="term" value="C:chromosome"/>
    <property type="evidence" value="ECO:0007669"/>
    <property type="project" value="InterPro"/>
</dbReference>
<dbReference type="AlphaFoldDB" id="A0A451CZP7"/>
<dbReference type="PROSITE" id="PS52039">
    <property type="entry name" value="TOPO_IA_2"/>
    <property type="match status" value="1"/>
</dbReference>
<dbReference type="InterPro" id="IPR013497">
    <property type="entry name" value="Topo_IA_cen"/>
</dbReference>
<dbReference type="GO" id="GO:0008270">
    <property type="term" value="F:zinc ion binding"/>
    <property type="evidence" value="ECO:0007669"/>
    <property type="project" value="UniProtKB-KW"/>
</dbReference>
<dbReference type="InterPro" id="IPR005733">
    <property type="entry name" value="TopoI_bac-type"/>
</dbReference>
<dbReference type="OrthoDB" id="9804262at2"/>
<evidence type="ECO:0000313" key="15">
    <source>
        <dbReference type="Proteomes" id="UP000294364"/>
    </source>
</evidence>
<comment type="catalytic activity">
    <reaction evidence="1 11">
        <text>ATP-independent breakage of single-stranded DNA, followed by passage and rejoining.</text>
        <dbReference type="EC" id="5.6.2.1"/>
    </reaction>
</comment>
<evidence type="ECO:0000256" key="10">
    <source>
        <dbReference type="ARBA" id="ARBA00023235"/>
    </source>
</evidence>
<keyword evidence="5" id="KW-0863">Zinc-finger</keyword>